<protein>
    <submittedName>
        <fullName evidence="2">Uncharacterized protein</fullName>
    </submittedName>
</protein>
<dbReference type="KEGG" id="nar:Saro_0243"/>
<dbReference type="HOGENOM" id="CLU_148633_0_0_5"/>
<sequence>MQQPHSPGSDSRAMSQGGTDHLPAAGHAQFDHAAGSGMSMKWAALHEAAAVVCSLAGLQAEIRKSEIRNFPAMMRDTGGWRLDLACQGVDDLAAFMEPGLVALVAVSARGLSPAPAALALWHEFVAARAALLALVPPPGIKRRT</sequence>
<name>Q2GBT2_NOVAD</name>
<dbReference type="EMBL" id="CP000248">
    <property type="protein sequence ID" value="ABD24691.1"/>
    <property type="molecule type" value="Genomic_DNA"/>
</dbReference>
<evidence type="ECO:0000256" key="1">
    <source>
        <dbReference type="SAM" id="MobiDB-lite"/>
    </source>
</evidence>
<proteinExistence type="predicted"/>
<dbReference type="AlphaFoldDB" id="Q2GBT2"/>
<gene>
    <name evidence="2" type="ordered locus">Saro_0243</name>
</gene>
<keyword evidence="3" id="KW-1185">Reference proteome</keyword>
<dbReference type="Proteomes" id="UP000009134">
    <property type="component" value="Chromosome"/>
</dbReference>
<feature type="compositionally biased region" description="Polar residues" evidence="1">
    <location>
        <begin position="1"/>
        <end position="18"/>
    </location>
</feature>
<accession>Q2GBT2</accession>
<evidence type="ECO:0000313" key="3">
    <source>
        <dbReference type="Proteomes" id="UP000009134"/>
    </source>
</evidence>
<evidence type="ECO:0000313" key="2">
    <source>
        <dbReference type="EMBL" id="ABD24691.1"/>
    </source>
</evidence>
<reference evidence="3" key="1">
    <citation type="submission" date="2006-01" db="EMBL/GenBank/DDBJ databases">
        <title>Complete sequence of Novosphingobium aromaticivorans DSM 12444.</title>
        <authorList>
            <consortium name="US DOE Joint Genome Institute"/>
            <person name="Copeland A."/>
            <person name="Lucas S."/>
            <person name="Lapidus A."/>
            <person name="Barry K."/>
            <person name="Detter J.C."/>
            <person name="Glavina T."/>
            <person name="Hammon N."/>
            <person name="Israni S."/>
            <person name="Pitluck S."/>
            <person name="Chain P."/>
            <person name="Malfatti S."/>
            <person name="Shin M."/>
            <person name="Vergez L."/>
            <person name="Schmutz J."/>
            <person name="Larimer F."/>
            <person name="Land M."/>
            <person name="Kyrpides N."/>
            <person name="Ivanova N."/>
            <person name="Fredrickson J."/>
            <person name="Balkwill D."/>
            <person name="Romine M.F."/>
            <person name="Richardson P."/>
        </authorList>
    </citation>
    <scope>NUCLEOTIDE SEQUENCE [LARGE SCALE GENOMIC DNA]</scope>
    <source>
        <strain evidence="3">ATCC 700278 / DSM 12444 / CCUG 56034 / CIP 105152 / NBRC 16084 / F199</strain>
    </source>
</reference>
<organism evidence="2 3">
    <name type="scientific">Novosphingobium aromaticivorans (strain ATCC 700278 / DSM 12444 / CCUG 56034 / CIP 105152 / NBRC 16084 / F199)</name>
    <dbReference type="NCBI Taxonomy" id="279238"/>
    <lineage>
        <taxon>Bacteria</taxon>
        <taxon>Pseudomonadati</taxon>
        <taxon>Pseudomonadota</taxon>
        <taxon>Alphaproteobacteria</taxon>
        <taxon>Sphingomonadales</taxon>
        <taxon>Sphingomonadaceae</taxon>
        <taxon>Novosphingobium</taxon>
    </lineage>
</organism>
<feature type="region of interest" description="Disordered" evidence="1">
    <location>
        <begin position="1"/>
        <end position="25"/>
    </location>
</feature>